<dbReference type="EMBL" id="UHJL01000001">
    <property type="protein sequence ID" value="SUQ19538.1"/>
    <property type="molecule type" value="Genomic_DNA"/>
</dbReference>
<protein>
    <submittedName>
        <fullName evidence="1">Uncharacterized protein</fullName>
    </submittedName>
</protein>
<name>A0A380RVH2_FIBSU</name>
<accession>A0A380RVH2</accession>
<proteinExistence type="predicted"/>
<organism evidence="1 2">
    <name type="scientific">Fibrobacter succinogenes</name>
    <name type="common">Bacteroides succinogenes</name>
    <dbReference type="NCBI Taxonomy" id="833"/>
    <lineage>
        <taxon>Bacteria</taxon>
        <taxon>Pseudomonadati</taxon>
        <taxon>Fibrobacterota</taxon>
        <taxon>Fibrobacteria</taxon>
        <taxon>Fibrobacterales</taxon>
        <taxon>Fibrobacteraceae</taxon>
        <taxon>Fibrobacter</taxon>
    </lineage>
</organism>
<dbReference type="AlphaFoldDB" id="A0A380RVH2"/>
<dbReference type="Proteomes" id="UP000255423">
    <property type="component" value="Unassembled WGS sequence"/>
</dbReference>
<evidence type="ECO:0000313" key="2">
    <source>
        <dbReference type="Proteomes" id="UP000255423"/>
    </source>
</evidence>
<gene>
    <name evidence="1" type="ORF">SAMN05661053_0777</name>
</gene>
<reference evidence="1 2" key="1">
    <citation type="submission" date="2017-08" db="EMBL/GenBank/DDBJ databases">
        <authorList>
            <person name="de Groot N.N."/>
        </authorList>
    </citation>
    <scope>NUCLEOTIDE SEQUENCE [LARGE SCALE GENOMIC DNA]</scope>
    <source>
        <strain evidence="1 2">HM2</strain>
    </source>
</reference>
<evidence type="ECO:0000313" key="1">
    <source>
        <dbReference type="EMBL" id="SUQ19538.1"/>
    </source>
</evidence>
<sequence length="342" mass="39618">MWATDSLRAYVQDEKTRAEKLRSEMLKAIVEDRNEDIKQIAHDIDDFDQSSIAYPVFLTREKYLLNYFVHNFEFWSNVDSVDVLRNIDYGIKDTLFVLLRSHYESAKIEKTLKNVENKSDRAFIYIVLNSLFEKRDFAMDLLLKKYKSHLTNQEQRTYLVNRFEINDRSDEYVDVSNTIFFGAGIVKPMGAIADTLSVIGVDISCGQDWIRKNLIYELLATIHFFNTKKPQSWRFVDLGFDFNFGYKFVSKNKFNLFGAANVGIDFNYLGDLKDESGKNVSPIQFYPTFGANLIGDLWASSHSGVRLRVGVSNLWSDKVVKSSGVRLFATIEWLVDRDKVIE</sequence>